<reference evidence="4" key="1">
    <citation type="journal article" date="2020" name="Stud. Mycol.">
        <title>101 Dothideomycetes genomes: a test case for predicting lifestyles and emergence of pathogens.</title>
        <authorList>
            <person name="Haridas S."/>
            <person name="Albert R."/>
            <person name="Binder M."/>
            <person name="Bloem J."/>
            <person name="Labutti K."/>
            <person name="Salamov A."/>
            <person name="Andreopoulos B."/>
            <person name="Baker S."/>
            <person name="Barry K."/>
            <person name="Bills G."/>
            <person name="Bluhm B."/>
            <person name="Cannon C."/>
            <person name="Castanera R."/>
            <person name="Culley D."/>
            <person name="Daum C."/>
            <person name="Ezra D."/>
            <person name="Gonzalez J."/>
            <person name="Henrissat B."/>
            <person name="Kuo A."/>
            <person name="Liang C."/>
            <person name="Lipzen A."/>
            <person name="Lutzoni F."/>
            <person name="Magnuson J."/>
            <person name="Mondo S."/>
            <person name="Nolan M."/>
            <person name="Ohm R."/>
            <person name="Pangilinan J."/>
            <person name="Park H.-J."/>
            <person name="Ramirez L."/>
            <person name="Alfaro M."/>
            <person name="Sun H."/>
            <person name="Tritt A."/>
            <person name="Yoshinaga Y."/>
            <person name="Zwiers L.-H."/>
            <person name="Turgeon B."/>
            <person name="Goodwin S."/>
            <person name="Spatafora J."/>
            <person name="Crous P."/>
            <person name="Grigoriev I."/>
        </authorList>
    </citation>
    <scope>NUCLEOTIDE SEQUENCE</scope>
    <source>
        <strain evidence="4">CBS 480.64</strain>
    </source>
</reference>
<dbReference type="Proteomes" id="UP000799421">
    <property type="component" value="Unassembled WGS sequence"/>
</dbReference>
<dbReference type="InterPro" id="IPR036864">
    <property type="entry name" value="Zn2-C6_fun-type_DNA-bd_sf"/>
</dbReference>
<dbReference type="EMBL" id="MU005984">
    <property type="protein sequence ID" value="KAF2860195.1"/>
    <property type="molecule type" value="Genomic_DNA"/>
</dbReference>
<dbReference type="GO" id="GO:0008270">
    <property type="term" value="F:zinc ion binding"/>
    <property type="evidence" value="ECO:0007669"/>
    <property type="project" value="InterPro"/>
</dbReference>
<feature type="compositionally biased region" description="Low complexity" evidence="2">
    <location>
        <begin position="76"/>
        <end position="91"/>
    </location>
</feature>
<feature type="region of interest" description="Disordered" evidence="2">
    <location>
        <begin position="1"/>
        <end position="34"/>
    </location>
</feature>
<dbReference type="AlphaFoldDB" id="A0A6A7BZU5"/>
<feature type="compositionally biased region" description="Pro residues" evidence="2">
    <location>
        <begin position="22"/>
        <end position="34"/>
    </location>
</feature>
<evidence type="ECO:0000256" key="2">
    <source>
        <dbReference type="SAM" id="MobiDB-lite"/>
    </source>
</evidence>
<dbReference type="PROSITE" id="PS00463">
    <property type="entry name" value="ZN2_CY6_FUNGAL_1"/>
    <property type="match status" value="1"/>
</dbReference>
<accession>A0A6A7BZU5</accession>
<feature type="domain" description="Zn(2)-C6 fungal-type" evidence="3">
    <location>
        <begin position="433"/>
        <end position="461"/>
    </location>
</feature>
<dbReference type="OrthoDB" id="5422841at2759"/>
<dbReference type="CDD" id="cd00067">
    <property type="entry name" value="GAL4"/>
    <property type="match status" value="1"/>
</dbReference>
<evidence type="ECO:0000256" key="1">
    <source>
        <dbReference type="ARBA" id="ARBA00023242"/>
    </source>
</evidence>
<sequence>MPRCRALPTPSGAPTASARPRPSSPPLRPAPHLPVYPQHFCRRFRSTPLSPPQPLILSPTPIVIMSATAEKRKRSPSATSAATPPSKASRTGASSIDYLSRHSTDDLPLVSKDDSLPSILRHLSSYGTVLDARESLASNLGIRPLAPILIQRFERCFDAPPEIVASHHRESSNNCSPHSISWLEVLEFARAHPSQFVLGAYADNRRVCQFYYPQKQLRVQVNEDDFMFINSGRCQELIPPRPIREDEEKELAVCEELEARLREMTNLADMASACAHQLSHRLKSRRSAIQARQGSPGHALPGFVAVNSPNGGDAASASALRRDLVRHLESLPHNQRRMHRVHEADTRPRCSAASDGIDVPIRNSSSSMSPVPVKAQVSVESANGTNAPKVNGARLKHNFSRPLPQALESAQPFRPLCQAHMDSLPRGYRVIPPCDRCRRLRMDCVKNLTSCAGCTKKHARCHWKDVQQDELGEIDGIVRQTANGASDGASEVDSDEGNPLEDLEALAERVKQESSQVATNAAASVPEPAKLPIAGDQVKRKSPPSPSALLGFHAVNRPQADTNIWIT</sequence>
<feature type="region of interest" description="Disordered" evidence="2">
    <location>
        <begin position="517"/>
        <end position="551"/>
    </location>
</feature>
<feature type="region of interest" description="Disordered" evidence="2">
    <location>
        <begin position="68"/>
        <end position="95"/>
    </location>
</feature>
<evidence type="ECO:0000313" key="5">
    <source>
        <dbReference type="Proteomes" id="UP000799421"/>
    </source>
</evidence>
<keyword evidence="1" id="KW-0539">Nucleus</keyword>
<dbReference type="InterPro" id="IPR001138">
    <property type="entry name" value="Zn2Cys6_DnaBD"/>
</dbReference>
<gene>
    <name evidence="4" type="ORF">K470DRAFT_258161</name>
</gene>
<proteinExistence type="predicted"/>
<name>A0A6A7BZU5_9PEZI</name>
<dbReference type="SUPFAM" id="SSF57701">
    <property type="entry name" value="Zn2/Cys6 DNA-binding domain"/>
    <property type="match status" value="1"/>
</dbReference>
<dbReference type="Gene3D" id="4.10.240.10">
    <property type="entry name" value="Zn(2)-C6 fungal-type DNA-binding domain"/>
    <property type="match status" value="1"/>
</dbReference>
<dbReference type="GO" id="GO:0000981">
    <property type="term" value="F:DNA-binding transcription factor activity, RNA polymerase II-specific"/>
    <property type="evidence" value="ECO:0007669"/>
    <property type="project" value="InterPro"/>
</dbReference>
<evidence type="ECO:0000313" key="4">
    <source>
        <dbReference type="EMBL" id="KAF2860195.1"/>
    </source>
</evidence>
<evidence type="ECO:0000259" key="3">
    <source>
        <dbReference type="PROSITE" id="PS00463"/>
    </source>
</evidence>
<keyword evidence="5" id="KW-1185">Reference proteome</keyword>
<feature type="region of interest" description="Disordered" evidence="2">
    <location>
        <begin position="335"/>
        <end position="370"/>
    </location>
</feature>
<protein>
    <recommendedName>
        <fullName evidence="3">Zn(2)-C6 fungal-type domain-containing protein</fullName>
    </recommendedName>
</protein>
<feature type="compositionally biased region" description="Low complexity" evidence="2">
    <location>
        <begin position="1"/>
        <end position="21"/>
    </location>
</feature>
<organism evidence="4 5">
    <name type="scientific">Piedraia hortae CBS 480.64</name>
    <dbReference type="NCBI Taxonomy" id="1314780"/>
    <lineage>
        <taxon>Eukaryota</taxon>
        <taxon>Fungi</taxon>
        <taxon>Dikarya</taxon>
        <taxon>Ascomycota</taxon>
        <taxon>Pezizomycotina</taxon>
        <taxon>Dothideomycetes</taxon>
        <taxon>Dothideomycetidae</taxon>
        <taxon>Capnodiales</taxon>
        <taxon>Piedraiaceae</taxon>
        <taxon>Piedraia</taxon>
    </lineage>
</organism>